<feature type="compositionally biased region" description="Low complexity" evidence="1">
    <location>
        <begin position="1"/>
        <end position="13"/>
    </location>
</feature>
<evidence type="ECO:0000313" key="3">
    <source>
        <dbReference type="Proteomes" id="UP001172101"/>
    </source>
</evidence>
<accession>A0AA40DVZ7</accession>
<feature type="region of interest" description="Disordered" evidence="1">
    <location>
        <begin position="1"/>
        <end position="38"/>
    </location>
</feature>
<organism evidence="2 3">
    <name type="scientific">Lasiosphaeria miniovina</name>
    <dbReference type="NCBI Taxonomy" id="1954250"/>
    <lineage>
        <taxon>Eukaryota</taxon>
        <taxon>Fungi</taxon>
        <taxon>Dikarya</taxon>
        <taxon>Ascomycota</taxon>
        <taxon>Pezizomycotina</taxon>
        <taxon>Sordariomycetes</taxon>
        <taxon>Sordariomycetidae</taxon>
        <taxon>Sordariales</taxon>
        <taxon>Lasiosphaeriaceae</taxon>
        <taxon>Lasiosphaeria</taxon>
    </lineage>
</organism>
<protein>
    <submittedName>
        <fullName evidence="2">Uncharacterized protein</fullName>
    </submittedName>
</protein>
<dbReference type="RefSeq" id="XP_060297207.1">
    <property type="nucleotide sequence ID" value="XM_060434406.1"/>
</dbReference>
<dbReference type="Proteomes" id="UP001172101">
    <property type="component" value="Unassembled WGS sequence"/>
</dbReference>
<keyword evidence="3" id="KW-1185">Reference proteome</keyword>
<dbReference type="GeneID" id="85317676"/>
<name>A0AA40DVZ7_9PEZI</name>
<feature type="compositionally biased region" description="Basic residues" evidence="1">
    <location>
        <begin position="19"/>
        <end position="34"/>
    </location>
</feature>
<reference evidence="2" key="1">
    <citation type="submission" date="2023-06" db="EMBL/GenBank/DDBJ databases">
        <title>Genome-scale phylogeny and comparative genomics of the fungal order Sordariales.</title>
        <authorList>
            <consortium name="Lawrence Berkeley National Laboratory"/>
            <person name="Hensen N."/>
            <person name="Bonometti L."/>
            <person name="Westerberg I."/>
            <person name="Brannstrom I.O."/>
            <person name="Guillou S."/>
            <person name="Cros-Aarteil S."/>
            <person name="Calhoun S."/>
            <person name="Haridas S."/>
            <person name="Kuo A."/>
            <person name="Mondo S."/>
            <person name="Pangilinan J."/>
            <person name="Riley R."/>
            <person name="LaButti K."/>
            <person name="Andreopoulos B."/>
            <person name="Lipzen A."/>
            <person name="Chen C."/>
            <person name="Yanf M."/>
            <person name="Daum C."/>
            <person name="Ng V."/>
            <person name="Clum A."/>
            <person name="Steindorff A."/>
            <person name="Ohm R."/>
            <person name="Martin F."/>
            <person name="Silar P."/>
            <person name="Natvig D."/>
            <person name="Lalanne C."/>
            <person name="Gautier V."/>
            <person name="Ament-velasquez S.L."/>
            <person name="Kruys A."/>
            <person name="Hutchinson M.I."/>
            <person name="Powell A.J."/>
            <person name="Barry K."/>
            <person name="Miller A.N."/>
            <person name="Grigoriev I.V."/>
            <person name="Debuchy R."/>
            <person name="Gladieux P."/>
            <person name="Thoren M.H."/>
            <person name="Johannesson H."/>
        </authorList>
    </citation>
    <scope>NUCLEOTIDE SEQUENCE</scope>
    <source>
        <strain evidence="2">SMH2392-1A</strain>
    </source>
</reference>
<sequence>MAATDTQTQTEDANGTPNKPKKGGTSHERRRRTGKPVGWMMCSSHAAAHGPRWGGGRGGAQQTDCRHSADSLSLALRPLACGLLTRSPTSWALGGQDLGERRAVGCGLPVLGKDSPPTHTQEGAAGGWAEAEKARIGRQAQANPPPSCSIQGPFLISDMRGRQAVRPCSTMPNRWLFVPLVHAPQSHKGTPLRSRDCVLSPAQLPVEEVQAPFVMATSVLYKNRLVGLGATFGRSIKWRSFGRGRPCHGDGEDFRNRVYAPPVSPAGNEFGIGMDGMTGRRLWASLD</sequence>
<comment type="caution">
    <text evidence="2">The sequence shown here is derived from an EMBL/GenBank/DDBJ whole genome shotgun (WGS) entry which is preliminary data.</text>
</comment>
<dbReference type="EMBL" id="JAUIRO010000004">
    <property type="protein sequence ID" value="KAK0718414.1"/>
    <property type="molecule type" value="Genomic_DNA"/>
</dbReference>
<gene>
    <name evidence="2" type="ORF">B0T26DRAFT_330681</name>
</gene>
<dbReference type="AlphaFoldDB" id="A0AA40DVZ7"/>
<evidence type="ECO:0000313" key="2">
    <source>
        <dbReference type="EMBL" id="KAK0718414.1"/>
    </source>
</evidence>
<proteinExistence type="predicted"/>
<evidence type="ECO:0000256" key="1">
    <source>
        <dbReference type="SAM" id="MobiDB-lite"/>
    </source>
</evidence>